<dbReference type="Proteomes" id="UP001342826">
    <property type="component" value="Unassembled WGS sequence"/>
</dbReference>
<organism evidence="1 2">
    <name type="scientific">Metabacillus fastidiosus</name>
    <dbReference type="NCBI Taxonomy" id="1458"/>
    <lineage>
        <taxon>Bacteria</taxon>
        <taxon>Bacillati</taxon>
        <taxon>Bacillota</taxon>
        <taxon>Bacilli</taxon>
        <taxon>Bacillales</taxon>
        <taxon>Bacillaceae</taxon>
        <taxon>Metabacillus</taxon>
    </lineage>
</organism>
<dbReference type="Pfam" id="PF07293">
    <property type="entry name" value="DUF1450"/>
    <property type="match status" value="1"/>
</dbReference>
<sequence length="95" mass="11215">MNFLTKIFSKNKKIKIDFCEKNLDRFLTDESASHYRSFFSEKHIAYKEYECQSKCKECVNSPYALVDGEFISAENSDQLLEKLKQKVQNCTRKDV</sequence>
<keyword evidence="2" id="KW-1185">Reference proteome</keyword>
<accession>A0ABU6NRF8</accession>
<dbReference type="InterPro" id="IPR009910">
    <property type="entry name" value="DUF1450"/>
</dbReference>
<reference evidence="1 2" key="1">
    <citation type="submission" date="2023-03" db="EMBL/GenBank/DDBJ databases">
        <title>Bacillus Genome Sequencing.</title>
        <authorList>
            <person name="Dunlap C."/>
        </authorList>
    </citation>
    <scope>NUCLEOTIDE SEQUENCE [LARGE SCALE GENOMIC DNA]</scope>
    <source>
        <strain evidence="1 2">NRS-1717</strain>
    </source>
</reference>
<evidence type="ECO:0000313" key="2">
    <source>
        <dbReference type="Proteomes" id="UP001342826"/>
    </source>
</evidence>
<gene>
    <name evidence="1" type="ORF">P9271_00010</name>
</gene>
<protein>
    <submittedName>
        <fullName evidence="1">DUF1450 domain-containing protein</fullName>
    </submittedName>
</protein>
<dbReference type="RefSeq" id="WP_327997996.1">
    <property type="nucleotide sequence ID" value="NZ_JARTFS010000001.1"/>
</dbReference>
<comment type="caution">
    <text evidence="1">The sequence shown here is derived from an EMBL/GenBank/DDBJ whole genome shotgun (WGS) entry which is preliminary data.</text>
</comment>
<evidence type="ECO:0000313" key="1">
    <source>
        <dbReference type="EMBL" id="MED4399742.1"/>
    </source>
</evidence>
<name>A0ABU6NRF8_9BACI</name>
<dbReference type="EMBL" id="JARTFS010000001">
    <property type="protein sequence ID" value="MED4399742.1"/>
    <property type="molecule type" value="Genomic_DNA"/>
</dbReference>
<proteinExistence type="predicted"/>